<comment type="caution">
    <text evidence="1">The sequence shown here is derived from an EMBL/GenBank/DDBJ whole genome shotgun (WGS) entry which is preliminary data.</text>
</comment>
<evidence type="ECO:0000313" key="2">
    <source>
        <dbReference type="EMBL" id="CAF1307484.1"/>
    </source>
</evidence>
<dbReference type="Proteomes" id="UP000663852">
    <property type="component" value="Unassembled WGS sequence"/>
</dbReference>
<accession>A0A814HTQ4</accession>
<gene>
    <name evidence="2" type="ORF">EDS130_LOCUS30951</name>
    <name evidence="1" type="ORF">XAT740_LOCUS13938</name>
</gene>
<dbReference type="EMBL" id="CAJNOR010000823">
    <property type="protein sequence ID" value="CAF1015218.1"/>
    <property type="molecule type" value="Genomic_DNA"/>
</dbReference>
<protein>
    <submittedName>
        <fullName evidence="1">Uncharacterized protein</fullName>
    </submittedName>
</protein>
<name>A0A814HTQ4_ADIRI</name>
<evidence type="ECO:0000313" key="1">
    <source>
        <dbReference type="EMBL" id="CAF1015218.1"/>
    </source>
</evidence>
<dbReference type="EMBL" id="CAJNOJ010000222">
    <property type="protein sequence ID" value="CAF1307484.1"/>
    <property type="molecule type" value="Genomic_DNA"/>
</dbReference>
<evidence type="ECO:0000313" key="3">
    <source>
        <dbReference type="Proteomes" id="UP000663828"/>
    </source>
</evidence>
<keyword evidence="3" id="KW-1185">Reference proteome</keyword>
<dbReference type="AlphaFoldDB" id="A0A814HTQ4"/>
<proteinExistence type="predicted"/>
<sequence>MGYRWQAWFRNTRRVISYKFYSLHSTPIERAQYRWPKIDIFPYQQSQTHVFAFPRPHRNTGTIKYLSVTYLEPFPRRILGPLLIPNPRPVSPSI</sequence>
<dbReference type="Proteomes" id="UP000663828">
    <property type="component" value="Unassembled WGS sequence"/>
</dbReference>
<organism evidence="1 3">
    <name type="scientific">Adineta ricciae</name>
    <name type="common">Rotifer</name>
    <dbReference type="NCBI Taxonomy" id="249248"/>
    <lineage>
        <taxon>Eukaryota</taxon>
        <taxon>Metazoa</taxon>
        <taxon>Spiralia</taxon>
        <taxon>Gnathifera</taxon>
        <taxon>Rotifera</taxon>
        <taxon>Eurotatoria</taxon>
        <taxon>Bdelloidea</taxon>
        <taxon>Adinetida</taxon>
        <taxon>Adinetidae</taxon>
        <taxon>Adineta</taxon>
    </lineage>
</organism>
<reference evidence="1" key="1">
    <citation type="submission" date="2021-02" db="EMBL/GenBank/DDBJ databases">
        <authorList>
            <person name="Nowell W R."/>
        </authorList>
    </citation>
    <scope>NUCLEOTIDE SEQUENCE</scope>
</reference>